<sequence length="161" mass="18228">MKPKWFDWRQGRSVKDRRMNTTRRMAAMSGAAQCCVPVVASVFFLLAGCAGREEKVESVEELLSASGFTTFYAQNPQQQANLEKIPQRQLVAHRTGKAVTYLYADDELCDCVYVGDQQAEDRLKQLAARKVQADKRLMASELKLDMTENPQMWMMGSGFGY</sequence>
<dbReference type="EMBL" id="OX458332">
    <property type="protein sequence ID" value="CAI8724194.1"/>
    <property type="molecule type" value="Genomic_DNA"/>
</dbReference>
<dbReference type="Proteomes" id="UP001158598">
    <property type="component" value="Chromosome"/>
</dbReference>
<proteinExistence type="predicted"/>
<evidence type="ECO:0000313" key="2">
    <source>
        <dbReference type="Proteomes" id="UP001158598"/>
    </source>
</evidence>
<protein>
    <submittedName>
        <fullName evidence="1">Uncharacterized protein</fullName>
    </submittedName>
</protein>
<accession>A0AA35XYP6</accession>
<reference evidence="1" key="1">
    <citation type="submission" date="2023-03" db="EMBL/GenBank/DDBJ databases">
        <authorList>
            <person name="Pearce D."/>
        </authorList>
    </citation>
    <scope>NUCLEOTIDE SEQUENCE</scope>
    <source>
        <strain evidence="1">Mc</strain>
    </source>
</reference>
<organism evidence="1 2">
    <name type="scientific">Methylococcus capsulatus</name>
    <dbReference type="NCBI Taxonomy" id="414"/>
    <lineage>
        <taxon>Bacteria</taxon>
        <taxon>Pseudomonadati</taxon>
        <taxon>Pseudomonadota</taxon>
        <taxon>Gammaproteobacteria</taxon>
        <taxon>Methylococcales</taxon>
        <taxon>Methylococcaceae</taxon>
        <taxon>Methylococcus</taxon>
    </lineage>
</organism>
<name>A0AA35XYP6_METCP</name>
<dbReference type="AlphaFoldDB" id="A0AA35XYP6"/>
<gene>
    <name evidence="1" type="ORF">MCNOR_0151</name>
</gene>
<evidence type="ECO:0000313" key="1">
    <source>
        <dbReference type="EMBL" id="CAI8724194.1"/>
    </source>
</evidence>